<proteinExistence type="predicted"/>
<sequence>PRARRPRRRRRHPGDTARPLRAAGPAGRCRAAALPGDRRGRPRRRLQPARPAPAPRRPGDGRRRRRRGRRPGRRRGQPGPRRGSGRGRRELVGARRRALQGVGDGGRGGRHPRPDDGGV</sequence>
<feature type="compositionally biased region" description="Basic residues" evidence="1">
    <location>
        <begin position="1"/>
        <end position="12"/>
    </location>
</feature>
<feature type="compositionally biased region" description="Low complexity" evidence="1">
    <location>
        <begin position="17"/>
        <end position="35"/>
    </location>
</feature>
<reference evidence="2" key="1">
    <citation type="submission" date="2020-02" db="EMBL/GenBank/DDBJ databases">
        <authorList>
            <person name="Meier V. D."/>
        </authorList>
    </citation>
    <scope>NUCLEOTIDE SEQUENCE</scope>
    <source>
        <strain evidence="2">AVDCRST_MAG59</strain>
    </source>
</reference>
<feature type="region of interest" description="Disordered" evidence="1">
    <location>
        <begin position="1"/>
        <end position="119"/>
    </location>
</feature>
<name>A0A6J4UPP7_9BACT</name>
<feature type="non-terminal residue" evidence="2">
    <location>
        <position position="1"/>
    </location>
</feature>
<gene>
    <name evidence="2" type="ORF">AVDCRST_MAG59-1921</name>
</gene>
<evidence type="ECO:0000256" key="1">
    <source>
        <dbReference type="SAM" id="MobiDB-lite"/>
    </source>
</evidence>
<evidence type="ECO:0000313" key="2">
    <source>
        <dbReference type="EMBL" id="CAA9553059.1"/>
    </source>
</evidence>
<feature type="compositionally biased region" description="Basic residues" evidence="1">
    <location>
        <begin position="62"/>
        <end position="76"/>
    </location>
</feature>
<dbReference type="EMBL" id="CADCWF010000121">
    <property type="protein sequence ID" value="CAA9553059.1"/>
    <property type="molecule type" value="Genomic_DNA"/>
</dbReference>
<feature type="non-terminal residue" evidence="2">
    <location>
        <position position="119"/>
    </location>
</feature>
<organism evidence="2">
    <name type="scientific">uncultured Thermomicrobiales bacterium</name>
    <dbReference type="NCBI Taxonomy" id="1645740"/>
    <lineage>
        <taxon>Bacteria</taxon>
        <taxon>Pseudomonadati</taxon>
        <taxon>Thermomicrobiota</taxon>
        <taxon>Thermomicrobia</taxon>
        <taxon>Thermomicrobiales</taxon>
        <taxon>environmental samples</taxon>
    </lineage>
</organism>
<protein>
    <submittedName>
        <fullName evidence="2">Uncharacterized protein</fullName>
    </submittedName>
</protein>
<dbReference type="AlphaFoldDB" id="A0A6J4UPP7"/>
<accession>A0A6J4UPP7</accession>